<dbReference type="EMBL" id="DSUH01000324">
    <property type="protein sequence ID" value="HGU33955.1"/>
    <property type="molecule type" value="Genomic_DNA"/>
</dbReference>
<accession>A0A7C4W0K3</accession>
<comment type="caution">
    <text evidence="2">The sequence shown here is derived from an EMBL/GenBank/DDBJ whole genome shotgun (WGS) entry which is preliminary data.</text>
</comment>
<evidence type="ECO:0000256" key="1">
    <source>
        <dbReference type="SAM" id="MobiDB-lite"/>
    </source>
</evidence>
<feature type="compositionally biased region" description="Low complexity" evidence="1">
    <location>
        <begin position="170"/>
        <end position="185"/>
    </location>
</feature>
<sequence>MAEPAMVHKHLFTPGLEAEGNRLAGQTAEAKKPTIDPKVKNEVVFTGVVIGPKGKIALCREAKDKNIRMQKREGDTIVGMTVKRIASNYMLLVDSEGKEIRLNVFQSDRKRPDILPPPTVQPVSHTPGDGVSSQPNLQPGASNAPAGQMLQGTASPSVQQREPVGNASDQNPQKNLQQQNNQRVNAFRQAIEQARQNAAGMVDQGTDFQNPFQQNIQKSLRP</sequence>
<protein>
    <recommendedName>
        <fullName evidence="3">Type II secretion system protein GspC N-terminal domain-containing protein</fullName>
    </recommendedName>
</protein>
<organism evidence="2">
    <name type="scientific">Desulfatirhabdium butyrativorans</name>
    <dbReference type="NCBI Taxonomy" id="340467"/>
    <lineage>
        <taxon>Bacteria</taxon>
        <taxon>Pseudomonadati</taxon>
        <taxon>Thermodesulfobacteriota</taxon>
        <taxon>Desulfobacteria</taxon>
        <taxon>Desulfobacterales</taxon>
        <taxon>Desulfatirhabdiaceae</taxon>
        <taxon>Desulfatirhabdium</taxon>
    </lineage>
</organism>
<name>A0A7C4W0K3_9BACT</name>
<feature type="compositionally biased region" description="Polar residues" evidence="1">
    <location>
        <begin position="150"/>
        <end position="160"/>
    </location>
</feature>
<reference evidence="2" key="1">
    <citation type="journal article" date="2020" name="mSystems">
        <title>Genome- and Community-Level Interaction Insights into Carbon Utilization and Element Cycling Functions of Hydrothermarchaeota in Hydrothermal Sediment.</title>
        <authorList>
            <person name="Zhou Z."/>
            <person name="Liu Y."/>
            <person name="Xu W."/>
            <person name="Pan J."/>
            <person name="Luo Z.H."/>
            <person name="Li M."/>
        </authorList>
    </citation>
    <scope>NUCLEOTIDE SEQUENCE [LARGE SCALE GENOMIC DNA]</scope>
    <source>
        <strain evidence="2">SpSt-477</strain>
    </source>
</reference>
<feature type="compositionally biased region" description="Polar residues" evidence="1">
    <location>
        <begin position="206"/>
        <end position="222"/>
    </location>
</feature>
<evidence type="ECO:0008006" key="3">
    <source>
        <dbReference type="Google" id="ProtNLM"/>
    </source>
</evidence>
<proteinExistence type="predicted"/>
<evidence type="ECO:0000313" key="2">
    <source>
        <dbReference type="EMBL" id="HGU33955.1"/>
    </source>
</evidence>
<feature type="compositionally biased region" description="Polar residues" evidence="1">
    <location>
        <begin position="131"/>
        <end position="141"/>
    </location>
</feature>
<dbReference type="AlphaFoldDB" id="A0A7C4W0K3"/>
<feature type="region of interest" description="Disordered" evidence="1">
    <location>
        <begin position="109"/>
        <end position="222"/>
    </location>
</feature>
<gene>
    <name evidence="2" type="ORF">ENS29_14075</name>
</gene>